<dbReference type="AlphaFoldDB" id="A0A5J4WDV1"/>
<dbReference type="EMBL" id="SNRW01002484">
    <property type="protein sequence ID" value="KAA6392615.1"/>
    <property type="molecule type" value="Genomic_DNA"/>
</dbReference>
<accession>A0A5J4WDV1</accession>
<name>A0A5J4WDV1_9EUKA</name>
<evidence type="ECO:0000256" key="1">
    <source>
        <dbReference type="SAM" id="Phobius"/>
    </source>
</evidence>
<comment type="caution">
    <text evidence="2">The sequence shown here is derived from an EMBL/GenBank/DDBJ whole genome shotgun (WGS) entry which is preliminary data.</text>
</comment>
<dbReference type="Proteomes" id="UP000324800">
    <property type="component" value="Unassembled WGS sequence"/>
</dbReference>
<gene>
    <name evidence="2" type="ORF">EZS28_011854</name>
</gene>
<keyword evidence="1" id="KW-0472">Membrane</keyword>
<proteinExistence type="predicted"/>
<sequence length="68" mass="8007">MSTKYLGWAHKEWVVTFSKKLIGSIYHSGWYSLINEVIYAKRMIRFIIVFICRYGSLGVVCKLVNLFQ</sequence>
<evidence type="ECO:0000313" key="3">
    <source>
        <dbReference type="Proteomes" id="UP000324800"/>
    </source>
</evidence>
<reference evidence="2 3" key="1">
    <citation type="submission" date="2019-03" db="EMBL/GenBank/DDBJ databases">
        <title>Single cell metagenomics reveals metabolic interactions within the superorganism composed of flagellate Streblomastix strix and complex community of Bacteroidetes bacteria on its surface.</title>
        <authorList>
            <person name="Treitli S.C."/>
            <person name="Kolisko M."/>
            <person name="Husnik F."/>
            <person name="Keeling P."/>
            <person name="Hampl V."/>
        </authorList>
    </citation>
    <scope>NUCLEOTIDE SEQUENCE [LARGE SCALE GENOMIC DNA]</scope>
    <source>
        <strain evidence="2">ST1C</strain>
    </source>
</reference>
<evidence type="ECO:0000313" key="2">
    <source>
        <dbReference type="EMBL" id="KAA6392615.1"/>
    </source>
</evidence>
<organism evidence="2 3">
    <name type="scientific">Streblomastix strix</name>
    <dbReference type="NCBI Taxonomy" id="222440"/>
    <lineage>
        <taxon>Eukaryota</taxon>
        <taxon>Metamonada</taxon>
        <taxon>Preaxostyla</taxon>
        <taxon>Oxymonadida</taxon>
        <taxon>Streblomastigidae</taxon>
        <taxon>Streblomastix</taxon>
    </lineage>
</organism>
<feature type="transmembrane region" description="Helical" evidence="1">
    <location>
        <begin position="46"/>
        <end position="67"/>
    </location>
</feature>
<keyword evidence="1" id="KW-0812">Transmembrane</keyword>
<protein>
    <submittedName>
        <fullName evidence="2">Uncharacterized protein</fullName>
    </submittedName>
</protein>
<keyword evidence="1" id="KW-1133">Transmembrane helix</keyword>